<organism evidence="1 2">
    <name type="scientific">Paenibacillus chartarius</name>
    <dbReference type="NCBI Taxonomy" id="747481"/>
    <lineage>
        <taxon>Bacteria</taxon>
        <taxon>Bacillati</taxon>
        <taxon>Bacillota</taxon>
        <taxon>Bacilli</taxon>
        <taxon>Bacillales</taxon>
        <taxon>Paenibacillaceae</taxon>
        <taxon>Paenibacillus</taxon>
    </lineage>
</organism>
<accession>A0ABV6DRC0</accession>
<dbReference type="EMBL" id="JBHLWN010000085">
    <property type="protein sequence ID" value="MFC0215194.1"/>
    <property type="molecule type" value="Genomic_DNA"/>
</dbReference>
<evidence type="ECO:0000313" key="1">
    <source>
        <dbReference type="EMBL" id="MFC0215194.1"/>
    </source>
</evidence>
<gene>
    <name evidence="1" type="ORF">ACFFK0_22640</name>
</gene>
<dbReference type="Proteomes" id="UP001589776">
    <property type="component" value="Unassembled WGS sequence"/>
</dbReference>
<proteinExistence type="predicted"/>
<protein>
    <submittedName>
        <fullName evidence="1">Uncharacterized protein</fullName>
    </submittedName>
</protein>
<keyword evidence="2" id="KW-1185">Reference proteome</keyword>
<comment type="caution">
    <text evidence="1">The sequence shown here is derived from an EMBL/GenBank/DDBJ whole genome shotgun (WGS) entry which is preliminary data.</text>
</comment>
<evidence type="ECO:0000313" key="2">
    <source>
        <dbReference type="Proteomes" id="UP001589776"/>
    </source>
</evidence>
<name>A0ABV6DRC0_9BACL</name>
<reference evidence="1 2" key="1">
    <citation type="submission" date="2024-09" db="EMBL/GenBank/DDBJ databases">
        <authorList>
            <person name="Sun Q."/>
            <person name="Mori K."/>
        </authorList>
    </citation>
    <scope>NUCLEOTIDE SEQUENCE [LARGE SCALE GENOMIC DNA]</scope>
    <source>
        <strain evidence="1 2">CCM 7759</strain>
    </source>
</reference>
<dbReference type="RefSeq" id="WP_377472640.1">
    <property type="nucleotide sequence ID" value="NZ_JBHLWN010000085.1"/>
</dbReference>
<sequence>MSKRSWTKPELSRLLELARECPPSMIASELNRPVTSVRKKMREIGVEYVNGTEWRIKQINRIISDETPQPEIKRPAAKNYESEVLDEFWRSLLSMARIAKKTGRQMDVLAFINTYRKISR</sequence>